<feature type="transmembrane region" description="Helical" evidence="1">
    <location>
        <begin position="184"/>
        <end position="206"/>
    </location>
</feature>
<evidence type="ECO:0000313" key="3">
    <source>
        <dbReference type="Proteomes" id="UP000008974"/>
    </source>
</evidence>
<dbReference type="Proteomes" id="UP000008974">
    <property type="component" value="Unassembled WGS sequence"/>
</dbReference>
<dbReference type="InterPro" id="IPR039797">
    <property type="entry name" value="Pecanex"/>
</dbReference>
<feature type="transmembrane region" description="Helical" evidence="1">
    <location>
        <begin position="306"/>
        <end position="329"/>
    </location>
</feature>
<comment type="caution">
    <text evidence="2">The sequence shown here is derived from an EMBL/GenBank/DDBJ whole genome shotgun (WGS) entry which is preliminary data.</text>
</comment>
<feature type="transmembrane region" description="Helical" evidence="1">
    <location>
        <begin position="444"/>
        <end position="464"/>
    </location>
</feature>
<name>E1F3U3_GIAIA</name>
<dbReference type="PANTHER" id="PTHR12372">
    <property type="entry name" value="PECANEX"/>
    <property type="match status" value="1"/>
</dbReference>
<gene>
    <name evidence="2" type="ORF">GLP15_853</name>
</gene>
<feature type="transmembrane region" description="Helical" evidence="1">
    <location>
        <begin position="349"/>
        <end position="372"/>
    </location>
</feature>
<dbReference type="AlphaFoldDB" id="E1F3U3"/>
<feature type="transmembrane region" description="Helical" evidence="1">
    <location>
        <begin position="271"/>
        <end position="294"/>
    </location>
</feature>
<dbReference type="OMA" id="CEMIWAT"/>
<feature type="transmembrane region" description="Helical" evidence="1">
    <location>
        <begin position="384"/>
        <end position="408"/>
    </location>
</feature>
<keyword evidence="1" id="KW-1133">Transmembrane helix</keyword>
<feature type="transmembrane region" description="Helical" evidence="1">
    <location>
        <begin position="531"/>
        <end position="552"/>
    </location>
</feature>
<protein>
    <submittedName>
        <fullName evidence="2">Uncharacterized protein</fullName>
    </submittedName>
</protein>
<keyword evidence="1" id="KW-0472">Membrane</keyword>
<dbReference type="OrthoDB" id="5979286at2759"/>
<dbReference type="EMBL" id="ACVC01000159">
    <property type="protein sequence ID" value="EFO62861.1"/>
    <property type="molecule type" value="Genomic_DNA"/>
</dbReference>
<feature type="transmembrane region" description="Helical" evidence="1">
    <location>
        <begin position="65"/>
        <end position="85"/>
    </location>
</feature>
<feature type="transmembrane region" description="Helical" evidence="1">
    <location>
        <begin position="39"/>
        <end position="59"/>
    </location>
</feature>
<keyword evidence="1" id="KW-0812">Transmembrane</keyword>
<feature type="transmembrane region" description="Helical" evidence="1">
    <location>
        <begin position="218"/>
        <end position="237"/>
    </location>
</feature>
<evidence type="ECO:0000256" key="1">
    <source>
        <dbReference type="SAM" id="Phobius"/>
    </source>
</evidence>
<organism evidence="2 3">
    <name type="scientific">Giardia intestinalis (strain P15)</name>
    <name type="common">Giardia lamblia</name>
    <dbReference type="NCBI Taxonomy" id="658858"/>
    <lineage>
        <taxon>Eukaryota</taxon>
        <taxon>Metamonada</taxon>
        <taxon>Diplomonadida</taxon>
        <taxon>Hexamitidae</taxon>
        <taxon>Giardiinae</taxon>
        <taxon>Giardia</taxon>
    </lineage>
</organism>
<evidence type="ECO:0000313" key="2">
    <source>
        <dbReference type="EMBL" id="EFO62861.1"/>
    </source>
</evidence>
<proteinExistence type="predicted"/>
<feature type="transmembrane region" description="Helical" evidence="1">
    <location>
        <begin position="156"/>
        <end position="172"/>
    </location>
</feature>
<sequence>MTGNYPVFDEGSGALFCQKFLDHLLFGITIRSTGNFGGAVYAVASLINLIPLIVAVVFSQFPRRIWSLVTSLVLSLCLSVTYGLLARAGERYKRSSKADSRSSAKSTRRCPTPGTIGAVLFPVNKGPCVQAAIQLLALSLAVIFYVAVYFGVAERWVGVFVAMLWIPALRGLDSAMNVFTPAQLFECSFTNLFYTFCIFIPNIIFLSDKPRELVAQNIKWFNVAYALIPPLSFFGVLPQFRCLFLYIIDLACRIVKLPTFGGWSILLFPNVLLVIIGTSFLSFVPGIFFVLMNIKYSALRSYTARIFVRFAFAILAAAASITIFCLLLLADIHISPLPSHIITIWSSHIKFLVPLGIGAGCYLFFQLGSLFARNRRIQSRIYSIINHIFGAAILILGIFDGVVSISSYTQSIKSSSLMTLNVETDMIHAVSLLHLTMSACTDPAALYVSLLLGGLILTIVQLALGSSSNNFTSLPSELQPANLPAIAVSALIGTIADGFLHRFTVGINLYISVAKFAFSKPCTGWRKIMLYLLPILVPWNLLVLVFSSLLNIPPLPIGGTPILVPSYPRYSQFFYNSVDVNLTFGDYMKTVVSTILNNDGQLKSEDTDDIMFYDSALQSLSGWSQNMSSEASFCSLFRSKLDSGALGTQGTILPLLTPVGYGGMRPGDIVMLLSGKNMLVLRSMGMLSFATGVLCSVTALETKETSCHTVERVSLEELYNATTRYKFEVKPEKKKAATEMQTSITSPNAEALEHVDAAVNLITTDRRPASASARKWYWLPRYKFSLMTDDYTYQDYSLAGVFSHPDSRRGLVDLLLKFIFVFAISSTDDRLSQVITKLAKCYDHCFSGNIYKNSNQETINACLMTHYKDLEESTNTDARRREVLKASIFLFHCISPRGWNIRETDTYSLFNGAYILQQAFVFSPMASSNLTAMSHSAVAVEEVAVESPSRKHLTETSITHARNNKNAMESNAPITPHNIVEDIADELAEVGLDAEDVSVDLGSIAQSRLDAHNKALEEGSARQELPSFSSPLPQTQLVSVDTASFEPVPLASIGASSSNVDQVSPFGAAYGSPSFSALLTSVLDTAPSQIDLDDQDVVKILGVKAMKHAIEHSVQCLSIGDSLPSTLSEAETVVSEQLTEVYIDQGDKQQWRTTLMEKKMKRLFTIKPGPRAYSYSHSKVQWDAYTYPSFACEMIWATIQADLLVFASSDEERFSVQSLPAILRNLFCEAASAPYGYPLRHYGLMEI</sequence>
<feature type="transmembrane region" description="Helical" evidence="1">
    <location>
        <begin position="131"/>
        <end position="150"/>
    </location>
</feature>
<accession>E1F3U3</accession>
<reference evidence="2 3" key="1">
    <citation type="journal article" date="2010" name="BMC Genomics">
        <title>Genome analysis and comparative genomics of a Giardia intestinalis assemblage E isolate.</title>
        <authorList>
            <person name="Jerlstrom-Hultqvist J."/>
            <person name="Franzen O."/>
            <person name="Ankarklev J."/>
            <person name="Xu F."/>
            <person name="Nohynkova E."/>
            <person name="Andersson J.O."/>
            <person name="Svard S.G."/>
            <person name="Andersson B."/>
        </authorList>
    </citation>
    <scope>NUCLEOTIDE SEQUENCE [LARGE SCALE GENOMIC DNA]</scope>
    <source>
        <strain evidence="2 3">P15</strain>
    </source>
</reference>
<dbReference type="VEuPathDB" id="GiardiaDB:GLP15_853"/>
<dbReference type="PANTHER" id="PTHR12372:SF6">
    <property type="entry name" value="PECANEX-LIKE PROTEIN 4"/>
    <property type="match status" value="1"/>
</dbReference>